<dbReference type="InterPro" id="IPR036388">
    <property type="entry name" value="WH-like_DNA-bd_sf"/>
</dbReference>
<keyword evidence="2" id="KW-0238">DNA-binding</keyword>
<dbReference type="SUPFAM" id="SSF46785">
    <property type="entry name" value="Winged helix' DNA-binding domain"/>
    <property type="match status" value="2"/>
</dbReference>
<dbReference type="SUPFAM" id="SSF55781">
    <property type="entry name" value="GAF domain-like"/>
    <property type="match status" value="2"/>
</dbReference>
<dbReference type="InterPro" id="IPR029016">
    <property type="entry name" value="GAF-like_dom_sf"/>
</dbReference>
<dbReference type="InterPro" id="IPR050707">
    <property type="entry name" value="HTH_MetabolicPath_Reg"/>
</dbReference>
<dbReference type="PANTHER" id="PTHR30136">
    <property type="entry name" value="HELIX-TURN-HELIX TRANSCRIPTIONAL REGULATOR, ICLR FAMILY"/>
    <property type="match status" value="1"/>
</dbReference>
<protein>
    <submittedName>
        <fullName evidence="6">Helix-turn-helix domain-containing protein</fullName>
    </submittedName>
</protein>
<organism evidence="6 7">
    <name type="scientific">Streptomyces daliensis</name>
    <dbReference type="NCBI Taxonomy" id="299421"/>
    <lineage>
        <taxon>Bacteria</taxon>
        <taxon>Bacillati</taxon>
        <taxon>Actinomycetota</taxon>
        <taxon>Actinomycetes</taxon>
        <taxon>Kitasatosporales</taxon>
        <taxon>Streptomycetaceae</taxon>
        <taxon>Streptomyces</taxon>
    </lineage>
</organism>
<sequence>MPQQESVRPLERGLAVLRAMSWPGKESARPGDLVRATGLARSTVDRVIATLDRLGHVRFDGQEAVLAPRLMELGNAYLSASGLPDALGAQAEALADHFDESVSLAVPDGDGVRFIVQATRRRTMALAFRIGDLLPAERCAPGALFAARWDADQWAAWRRRRAADPHDEGFSAVPARAVPGTEEEFTRRAEAASEDGWSLDDQLIEPGLVAVAVPVRGLDGRTACALSAVSHTSRHSARDLARTVLPRLREAAATMESTLAARAVDVNHAHGAGDADAAGSGADPARSAKSELGAGFLQSLARGLTVLRALGEAPPGQGMSLSAVAEATGLARATARRALLTLEELGYAECSDHLFRPLPRVLELGYAHLTGLSFADIAQPHLRGLVAKVHESASVTVLDGTDILYVARVPTIRIMSISITLGTRFPAYATAMGRVLLAGLPEAERAHVLERAEPRAFTEHTVTSVPRLARIVEETARAGYAAIDQELEEGLRSVAVPLRDAGGRVVAALNVAQHSGSEPLETTRDALLPALRETAAAVEADLRIAARHHRVRVP</sequence>
<dbReference type="GO" id="GO:0045893">
    <property type="term" value="P:positive regulation of DNA-templated transcription"/>
    <property type="evidence" value="ECO:0007669"/>
    <property type="project" value="InterPro"/>
</dbReference>
<dbReference type="InterPro" id="IPR005471">
    <property type="entry name" value="Tscrpt_reg_IclR_N"/>
</dbReference>
<dbReference type="NCBIfam" id="TIGR02431">
    <property type="entry name" value="pcaR_pcaU"/>
    <property type="match status" value="1"/>
</dbReference>
<evidence type="ECO:0000256" key="3">
    <source>
        <dbReference type="ARBA" id="ARBA00023163"/>
    </source>
</evidence>
<dbReference type="GO" id="GO:0046278">
    <property type="term" value="P:3,4-dihydroxybenzoate metabolic process"/>
    <property type="evidence" value="ECO:0007669"/>
    <property type="project" value="InterPro"/>
</dbReference>
<dbReference type="GO" id="GO:0045892">
    <property type="term" value="P:negative regulation of DNA-templated transcription"/>
    <property type="evidence" value="ECO:0007669"/>
    <property type="project" value="TreeGrafter"/>
</dbReference>
<dbReference type="GO" id="GO:0003700">
    <property type="term" value="F:DNA-binding transcription factor activity"/>
    <property type="evidence" value="ECO:0007669"/>
    <property type="project" value="TreeGrafter"/>
</dbReference>
<evidence type="ECO:0000256" key="2">
    <source>
        <dbReference type="ARBA" id="ARBA00023125"/>
    </source>
</evidence>
<dbReference type="PROSITE" id="PS51077">
    <property type="entry name" value="HTH_ICLR"/>
    <property type="match status" value="2"/>
</dbReference>
<dbReference type="Pfam" id="PF01614">
    <property type="entry name" value="IclR_C"/>
    <property type="match status" value="2"/>
</dbReference>
<dbReference type="GO" id="GO:0003677">
    <property type="term" value="F:DNA binding"/>
    <property type="evidence" value="ECO:0007669"/>
    <property type="project" value="UniProtKB-KW"/>
</dbReference>
<dbReference type="InterPro" id="IPR014757">
    <property type="entry name" value="Tscrpt_reg_IclR_C"/>
</dbReference>
<evidence type="ECO:0000313" key="6">
    <source>
        <dbReference type="EMBL" id="MBR7676649.1"/>
    </source>
</evidence>
<dbReference type="Pfam" id="PF09339">
    <property type="entry name" value="HTH_IclR"/>
    <property type="match status" value="2"/>
</dbReference>
<dbReference type="InterPro" id="IPR012794">
    <property type="entry name" value="PcaR_PcaU"/>
</dbReference>
<feature type="domain" description="IclR-ED" evidence="5">
    <location>
        <begin position="360"/>
        <end position="544"/>
    </location>
</feature>
<gene>
    <name evidence="6" type="ORF">KDA82_27315</name>
</gene>
<proteinExistence type="predicted"/>
<comment type="caution">
    <text evidence="6">The sequence shown here is derived from an EMBL/GenBank/DDBJ whole genome shotgun (WGS) entry which is preliminary data.</text>
</comment>
<dbReference type="Gene3D" id="3.30.450.40">
    <property type="match status" value="2"/>
</dbReference>
<dbReference type="PANTHER" id="PTHR30136:SF34">
    <property type="entry name" value="TRANSCRIPTIONAL REGULATOR"/>
    <property type="match status" value="1"/>
</dbReference>
<keyword evidence="1" id="KW-0805">Transcription regulation</keyword>
<dbReference type="SMART" id="SM00346">
    <property type="entry name" value="HTH_ICLR"/>
    <property type="match status" value="2"/>
</dbReference>
<keyword evidence="3" id="KW-0804">Transcription</keyword>
<accession>A0A8T4IWV5</accession>
<evidence type="ECO:0000259" key="5">
    <source>
        <dbReference type="PROSITE" id="PS51078"/>
    </source>
</evidence>
<evidence type="ECO:0000259" key="4">
    <source>
        <dbReference type="PROSITE" id="PS51077"/>
    </source>
</evidence>
<dbReference type="EMBL" id="JAGSMN010000708">
    <property type="protein sequence ID" value="MBR7676649.1"/>
    <property type="molecule type" value="Genomic_DNA"/>
</dbReference>
<dbReference type="AlphaFoldDB" id="A0A8T4IWV5"/>
<reference evidence="6" key="1">
    <citation type="submission" date="2021-04" db="EMBL/GenBank/DDBJ databases">
        <title>Sequencing of actinobacteria type strains.</title>
        <authorList>
            <person name="Nguyen G.-S."/>
            <person name="Wentzel A."/>
        </authorList>
    </citation>
    <scope>NUCLEOTIDE SEQUENCE</scope>
    <source>
        <strain evidence="6">DSM 42095</strain>
    </source>
</reference>
<keyword evidence="7" id="KW-1185">Reference proteome</keyword>
<feature type="domain" description="HTH iclR-type" evidence="4">
    <location>
        <begin position="297"/>
        <end position="366"/>
    </location>
</feature>
<dbReference type="PROSITE" id="PS51078">
    <property type="entry name" value="ICLR_ED"/>
    <property type="match status" value="2"/>
</dbReference>
<dbReference type="Proteomes" id="UP000675554">
    <property type="component" value="Unassembled WGS sequence"/>
</dbReference>
<evidence type="ECO:0000313" key="7">
    <source>
        <dbReference type="Proteomes" id="UP000675554"/>
    </source>
</evidence>
<dbReference type="Gene3D" id="1.10.10.10">
    <property type="entry name" value="Winged helix-like DNA-binding domain superfamily/Winged helix DNA-binding domain"/>
    <property type="match status" value="2"/>
</dbReference>
<evidence type="ECO:0000256" key="1">
    <source>
        <dbReference type="ARBA" id="ARBA00023015"/>
    </source>
</evidence>
<feature type="domain" description="HTH iclR-type" evidence="4">
    <location>
        <begin position="7"/>
        <end position="75"/>
    </location>
</feature>
<feature type="domain" description="IclR-ED" evidence="5">
    <location>
        <begin position="69"/>
        <end position="261"/>
    </location>
</feature>
<name>A0A8T4IWV5_9ACTN</name>
<dbReference type="InterPro" id="IPR036390">
    <property type="entry name" value="WH_DNA-bd_sf"/>
</dbReference>